<dbReference type="Proteomes" id="UP000192486">
    <property type="component" value="Chromosome"/>
</dbReference>
<keyword evidence="1" id="KW-1133">Transmembrane helix</keyword>
<accession>A0ABN4YL96</accession>
<gene>
    <name evidence="2" type="ORF">SporoS204_00270</name>
</gene>
<reference evidence="2 3" key="1">
    <citation type="submission" date="2016-04" db="EMBL/GenBank/DDBJ databases">
        <title>Comparative Genomics and Epigenetics of Sporosarcina ureae.</title>
        <authorList>
            <person name="Oliver A.S."/>
            <person name="Cooper K.K."/>
        </authorList>
    </citation>
    <scope>NUCLEOTIDE SEQUENCE [LARGE SCALE GENOMIC DNA]</scope>
    <source>
        <strain evidence="2 3">S204</strain>
    </source>
</reference>
<proteinExistence type="predicted"/>
<feature type="transmembrane region" description="Helical" evidence="1">
    <location>
        <begin position="154"/>
        <end position="173"/>
    </location>
</feature>
<keyword evidence="3" id="KW-1185">Reference proteome</keyword>
<organism evidence="2 3">
    <name type="scientific">Sporosarcina ureae</name>
    <dbReference type="NCBI Taxonomy" id="1571"/>
    <lineage>
        <taxon>Bacteria</taxon>
        <taxon>Bacillati</taxon>
        <taxon>Bacillota</taxon>
        <taxon>Bacilli</taxon>
        <taxon>Bacillales</taxon>
        <taxon>Caryophanaceae</taxon>
        <taxon>Sporosarcina</taxon>
    </lineage>
</organism>
<keyword evidence="1" id="KW-0472">Membrane</keyword>
<dbReference type="InterPro" id="IPR053824">
    <property type="entry name" value="DUF7010"/>
</dbReference>
<feature type="transmembrane region" description="Helical" evidence="1">
    <location>
        <begin position="20"/>
        <end position="39"/>
    </location>
</feature>
<feature type="transmembrane region" description="Helical" evidence="1">
    <location>
        <begin position="106"/>
        <end position="124"/>
    </location>
</feature>
<feature type="transmembrane region" description="Helical" evidence="1">
    <location>
        <begin position="131"/>
        <end position="148"/>
    </location>
</feature>
<dbReference type="RefSeq" id="WP_029054541.1">
    <property type="nucleotide sequence ID" value="NZ_CP015108.1"/>
</dbReference>
<protein>
    <submittedName>
        <fullName evidence="2">Uncharacterized protein</fullName>
    </submittedName>
</protein>
<dbReference type="EMBL" id="CP015108">
    <property type="protein sequence ID" value="ARF12738.1"/>
    <property type="molecule type" value="Genomic_DNA"/>
</dbReference>
<evidence type="ECO:0000313" key="3">
    <source>
        <dbReference type="Proteomes" id="UP000192486"/>
    </source>
</evidence>
<feature type="transmembrane region" description="Helical" evidence="1">
    <location>
        <begin position="45"/>
        <end position="68"/>
    </location>
</feature>
<keyword evidence="1" id="KW-0812">Transmembrane</keyword>
<dbReference type="Pfam" id="PF22765">
    <property type="entry name" value="DUF7010"/>
    <property type="match status" value="1"/>
</dbReference>
<sequence length="182" mass="20853">MTIDEMRNDLSIKGRNGISFLLSASVIWVIITVIFVQSIEITQKNIWMLFSTGLMFPLSVGISHVLKADWKYKHNALGSLGLYLNLAQIIYFPILFWSMLQSPHNVVMIFAIITGAHFFAYGWLYNAKPYYIAAPVIAISIMFLGLYTNVDNLWLIPFSMVGFLLILTITLNMDYRKTVKRM</sequence>
<evidence type="ECO:0000313" key="2">
    <source>
        <dbReference type="EMBL" id="ARF12738.1"/>
    </source>
</evidence>
<feature type="transmembrane region" description="Helical" evidence="1">
    <location>
        <begin position="80"/>
        <end position="100"/>
    </location>
</feature>
<evidence type="ECO:0000256" key="1">
    <source>
        <dbReference type="SAM" id="Phobius"/>
    </source>
</evidence>
<name>A0ABN4YL96_SPOUR</name>